<keyword evidence="8" id="KW-1185">Reference proteome</keyword>
<evidence type="ECO:0000256" key="5">
    <source>
        <dbReference type="SAM" id="SignalP"/>
    </source>
</evidence>
<keyword evidence="4" id="KW-0788">Thiol protease</keyword>
<evidence type="ECO:0000256" key="3">
    <source>
        <dbReference type="ARBA" id="ARBA00022801"/>
    </source>
</evidence>
<feature type="domain" description="NlpC/P60" evidence="6">
    <location>
        <begin position="162"/>
        <end position="280"/>
    </location>
</feature>
<protein>
    <submittedName>
        <fullName evidence="7">NlpC/P60 family protein</fullName>
    </submittedName>
</protein>
<dbReference type="PANTHER" id="PTHR47053:SF1">
    <property type="entry name" value="MUREIN DD-ENDOPEPTIDASE MEPH-RELATED"/>
    <property type="match status" value="1"/>
</dbReference>
<dbReference type="SUPFAM" id="SSF54001">
    <property type="entry name" value="Cysteine proteinases"/>
    <property type="match status" value="1"/>
</dbReference>
<dbReference type="InterPro" id="IPR036582">
    <property type="entry name" value="Mao_N_sf"/>
</dbReference>
<evidence type="ECO:0000256" key="1">
    <source>
        <dbReference type="ARBA" id="ARBA00007074"/>
    </source>
</evidence>
<evidence type="ECO:0000313" key="7">
    <source>
        <dbReference type="EMBL" id="MCR8630361.1"/>
    </source>
</evidence>
<dbReference type="InterPro" id="IPR012854">
    <property type="entry name" value="Cu_amine_oxidase-like_N"/>
</dbReference>
<keyword evidence="3" id="KW-0378">Hydrolase</keyword>
<dbReference type="PROSITE" id="PS51935">
    <property type="entry name" value="NLPC_P60"/>
    <property type="match status" value="1"/>
</dbReference>
<evidence type="ECO:0000256" key="2">
    <source>
        <dbReference type="ARBA" id="ARBA00022670"/>
    </source>
</evidence>
<dbReference type="InterPro" id="IPR038765">
    <property type="entry name" value="Papain-like_cys_pep_sf"/>
</dbReference>
<evidence type="ECO:0000256" key="4">
    <source>
        <dbReference type="ARBA" id="ARBA00022807"/>
    </source>
</evidence>
<dbReference type="Proteomes" id="UP001300012">
    <property type="component" value="Unassembled WGS sequence"/>
</dbReference>
<dbReference type="RefSeq" id="WP_258211976.1">
    <property type="nucleotide sequence ID" value="NZ_JANQBD010000002.1"/>
</dbReference>
<proteinExistence type="inferred from homology"/>
<keyword evidence="5" id="KW-0732">Signal</keyword>
<dbReference type="Gene3D" id="3.30.457.10">
    <property type="entry name" value="Copper amine oxidase-like, N-terminal domain"/>
    <property type="match status" value="1"/>
</dbReference>
<dbReference type="Gene3D" id="3.90.1720.10">
    <property type="entry name" value="endopeptidase domain like (from Nostoc punctiforme)"/>
    <property type="match status" value="1"/>
</dbReference>
<dbReference type="SUPFAM" id="SSF55383">
    <property type="entry name" value="Copper amine oxidase, domain N"/>
    <property type="match status" value="1"/>
</dbReference>
<reference evidence="7 8" key="1">
    <citation type="submission" date="2022-08" db="EMBL/GenBank/DDBJ databases">
        <title>Paenibacillus endoradicis sp. nov., Paenibacillus radicibacter sp. nov and Paenibacillus pararadicis sp. nov., three cold-adapted plant growth-promoting bacteria isolated from root of Larix gmelinii in Great Khingan.</title>
        <authorList>
            <person name="Xue H."/>
        </authorList>
    </citation>
    <scope>NUCLEOTIDE SEQUENCE [LARGE SCALE GENOMIC DNA]</scope>
    <source>
        <strain evidence="7 8">N5-1-1-5</strain>
    </source>
</reference>
<feature type="signal peptide" evidence="5">
    <location>
        <begin position="1"/>
        <end position="27"/>
    </location>
</feature>
<comment type="caution">
    <text evidence="7">The sequence shown here is derived from an EMBL/GenBank/DDBJ whole genome shotgun (WGS) entry which is preliminary data.</text>
</comment>
<dbReference type="InterPro" id="IPR051202">
    <property type="entry name" value="Peptidase_C40"/>
</dbReference>
<evidence type="ECO:0000259" key="6">
    <source>
        <dbReference type="PROSITE" id="PS51935"/>
    </source>
</evidence>
<accession>A0ABT1YAZ2</accession>
<dbReference type="Pfam" id="PF07833">
    <property type="entry name" value="Cu_amine_oxidN1"/>
    <property type="match status" value="1"/>
</dbReference>
<dbReference type="Pfam" id="PF00877">
    <property type="entry name" value="NLPC_P60"/>
    <property type="match status" value="1"/>
</dbReference>
<dbReference type="PANTHER" id="PTHR47053">
    <property type="entry name" value="MUREIN DD-ENDOPEPTIDASE MEPH-RELATED"/>
    <property type="match status" value="1"/>
</dbReference>
<feature type="chain" id="PRO_5047450786" evidence="5">
    <location>
        <begin position="28"/>
        <end position="280"/>
    </location>
</feature>
<dbReference type="EMBL" id="JANQBD010000002">
    <property type="protein sequence ID" value="MCR8630361.1"/>
    <property type="molecule type" value="Genomic_DNA"/>
</dbReference>
<keyword evidence="2" id="KW-0645">Protease</keyword>
<gene>
    <name evidence="7" type="ORF">NV381_03995</name>
</gene>
<comment type="similarity">
    <text evidence="1">Belongs to the peptidase C40 family.</text>
</comment>
<sequence length="280" mass="30988">MKLSGKSFVFFSAFLSCAFFSTVSAHASTPNEGVKIQVNDALLNFPEVQPVVDTNSQLQVPFRPLMEALGYQISWSKEGREVKVSMKKGDQTLTLKTGDTFVQVNGKQVEVKSMIGMDKGSVYLPLRFVSETLGNKVQWDDENQLAIVDADGKYHAPAWYKTKKQDTILQFAKEYLGVPYKWGGSTPNGFDCSGFVRYVFTHNRGIDLPRTSTEMYDNVGTAVAYPTQGDLVFFSKSGVSHVGIYMGNGQFISATSSHGVQIDSLFSPYWGSRYIGAKNI</sequence>
<dbReference type="PROSITE" id="PS51257">
    <property type="entry name" value="PROKAR_LIPOPROTEIN"/>
    <property type="match status" value="1"/>
</dbReference>
<evidence type="ECO:0000313" key="8">
    <source>
        <dbReference type="Proteomes" id="UP001300012"/>
    </source>
</evidence>
<organism evidence="7 8">
    <name type="scientific">Paenibacillus radicis</name>
    <name type="common">ex Xue et al. 2023</name>
    <dbReference type="NCBI Taxonomy" id="2972489"/>
    <lineage>
        <taxon>Bacteria</taxon>
        <taxon>Bacillati</taxon>
        <taxon>Bacillota</taxon>
        <taxon>Bacilli</taxon>
        <taxon>Bacillales</taxon>
        <taxon>Paenibacillaceae</taxon>
        <taxon>Paenibacillus</taxon>
    </lineage>
</organism>
<dbReference type="InterPro" id="IPR000064">
    <property type="entry name" value="NLP_P60_dom"/>
</dbReference>
<name>A0ABT1YAZ2_9BACL</name>